<dbReference type="CDD" id="cd05403">
    <property type="entry name" value="NT_KNTase_like"/>
    <property type="match status" value="1"/>
</dbReference>
<name>A0A9D2KEN1_9BACE</name>
<dbReference type="EMBL" id="DXAV01000036">
    <property type="protein sequence ID" value="HIZ91313.1"/>
    <property type="molecule type" value="Genomic_DNA"/>
</dbReference>
<proteinExistence type="predicted"/>
<evidence type="ECO:0000313" key="3">
    <source>
        <dbReference type="Proteomes" id="UP000824108"/>
    </source>
</evidence>
<dbReference type="SUPFAM" id="SSF81301">
    <property type="entry name" value="Nucleotidyltransferase"/>
    <property type="match status" value="1"/>
</dbReference>
<dbReference type="Gene3D" id="3.30.460.10">
    <property type="entry name" value="Beta Polymerase, domain 2"/>
    <property type="match status" value="1"/>
</dbReference>
<evidence type="ECO:0000259" key="1">
    <source>
        <dbReference type="Pfam" id="PF01909"/>
    </source>
</evidence>
<dbReference type="InterPro" id="IPR002934">
    <property type="entry name" value="Polymerase_NTP_transf_dom"/>
</dbReference>
<evidence type="ECO:0000313" key="2">
    <source>
        <dbReference type="EMBL" id="HIZ91313.1"/>
    </source>
</evidence>
<dbReference type="InterPro" id="IPR052548">
    <property type="entry name" value="Type_VII_TA_antitoxin"/>
</dbReference>
<reference evidence="2" key="1">
    <citation type="journal article" date="2021" name="PeerJ">
        <title>Extensive microbial diversity within the chicken gut microbiome revealed by metagenomics and culture.</title>
        <authorList>
            <person name="Gilroy R."/>
            <person name="Ravi A."/>
            <person name="Getino M."/>
            <person name="Pursley I."/>
            <person name="Horton D.L."/>
            <person name="Alikhan N.F."/>
            <person name="Baker D."/>
            <person name="Gharbi K."/>
            <person name="Hall N."/>
            <person name="Watson M."/>
            <person name="Adriaenssens E.M."/>
            <person name="Foster-Nyarko E."/>
            <person name="Jarju S."/>
            <person name="Secka A."/>
            <person name="Antonio M."/>
            <person name="Oren A."/>
            <person name="Chaudhuri R.R."/>
            <person name="La Ragione R."/>
            <person name="Hildebrand F."/>
            <person name="Pallen M.J."/>
        </authorList>
    </citation>
    <scope>NUCLEOTIDE SEQUENCE</scope>
    <source>
        <strain evidence="2">CHK118-2852</strain>
    </source>
</reference>
<feature type="domain" description="Polymerase nucleotidyl transferase" evidence="1">
    <location>
        <begin position="8"/>
        <end position="100"/>
    </location>
</feature>
<accession>A0A9D2KEN1</accession>
<comment type="caution">
    <text evidence="2">The sequence shown here is derived from an EMBL/GenBank/DDBJ whole genome shotgun (WGS) entry which is preliminary data.</text>
</comment>
<dbReference type="GO" id="GO:0016779">
    <property type="term" value="F:nucleotidyltransferase activity"/>
    <property type="evidence" value="ECO:0007669"/>
    <property type="project" value="InterPro"/>
</dbReference>
<dbReference type="InterPro" id="IPR043519">
    <property type="entry name" value="NT_sf"/>
</dbReference>
<protein>
    <submittedName>
        <fullName evidence="2">Nucleotidyltransferase domain-containing protein</fullName>
    </submittedName>
</protein>
<dbReference type="PANTHER" id="PTHR33933">
    <property type="entry name" value="NUCLEOTIDYLTRANSFERASE"/>
    <property type="match status" value="1"/>
</dbReference>
<dbReference type="Pfam" id="PF01909">
    <property type="entry name" value="NTP_transf_2"/>
    <property type="match status" value="1"/>
</dbReference>
<organism evidence="2 3">
    <name type="scientific">Candidatus Bacteroides merdavium</name>
    <dbReference type="NCBI Taxonomy" id="2838472"/>
    <lineage>
        <taxon>Bacteria</taxon>
        <taxon>Pseudomonadati</taxon>
        <taxon>Bacteroidota</taxon>
        <taxon>Bacteroidia</taxon>
        <taxon>Bacteroidales</taxon>
        <taxon>Bacteroidaceae</taxon>
        <taxon>Bacteroides</taxon>
    </lineage>
</organism>
<dbReference type="PANTHER" id="PTHR33933:SF1">
    <property type="entry name" value="PROTEIN ADENYLYLTRANSFERASE MNTA-RELATED"/>
    <property type="match status" value="1"/>
</dbReference>
<reference evidence="2" key="2">
    <citation type="submission" date="2021-04" db="EMBL/GenBank/DDBJ databases">
        <authorList>
            <person name="Gilroy R."/>
        </authorList>
    </citation>
    <scope>NUCLEOTIDE SEQUENCE</scope>
    <source>
        <strain evidence="2">CHK118-2852</strain>
    </source>
</reference>
<dbReference type="Proteomes" id="UP000824108">
    <property type="component" value="Unassembled WGS sequence"/>
</dbReference>
<sequence>MKRQEIVNRIRETMHRIAPEAQTILYGSEARGEARPDSDIDLLVVLDENQLTPERELEIARPLYELEVESGIIISPIIVLRKVWESITTPFSINVMKEGIVL</sequence>
<dbReference type="AlphaFoldDB" id="A0A9D2KEN1"/>
<gene>
    <name evidence="2" type="ORF">H9807_04255</name>
</gene>